<dbReference type="EMBL" id="CP000847">
    <property type="protein sequence ID" value="ABV75479.1"/>
    <property type="molecule type" value="Genomic_DNA"/>
</dbReference>
<evidence type="ECO:0000313" key="1">
    <source>
        <dbReference type="EMBL" id="ABV75479.1"/>
    </source>
</evidence>
<protein>
    <submittedName>
        <fullName evidence="1">Uncharacterized protein</fullName>
    </submittedName>
</protein>
<dbReference type="Proteomes" id="UP000006830">
    <property type="component" value="Chromosome"/>
</dbReference>
<dbReference type="KEGG" id="rak:A1C_06250"/>
<sequence length="49" mass="5535">MAKKKIKDKAHKKESVICITTPNQALVKLHTKVQDYIDTLIGEKISLVD</sequence>
<name>A8GQ04_RICAH</name>
<dbReference type="STRING" id="293614.A1C_06250"/>
<dbReference type="HOGENOM" id="CLU_3140125_0_0_5"/>
<gene>
    <name evidence="1" type="ordered locus">A1C_06250</name>
</gene>
<dbReference type="AlphaFoldDB" id="A8GQ04"/>
<organism evidence="1 2">
    <name type="scientific">Rickettsia akari (strain Hartford)</name>
    <dbReference type="NCBI Taxonomy" id="293614"/>
    <lineage>
        <taxon>Bacteria</taxon>
        <taxon>Pseudomonadati</taxon>
        <taxon>Pseudomonadota</taxon>
        <taxon>Alphaproteobacteria</taxon>
        <taxon>Rickettsiales</taxon>
        <taxon>Rickettsiaceae</taxon>
        <taxon>Rickettsieae</taxon>
        <taxon>Rickettsia</taxon>
        <taxon>spotted fever group</taxon>
    </lineage>
</organism>
<proteinExistence type="predicted"/>
<evidence type="ECO:0000313" key="2">
    <source>
        <dbReference type="Proteomes" id="UP000006830"/>
    </source>
</evidence>
<keyword evidence="2" id="KW-1185">Reference proteome</keyword>
<dbReference type="RefSeq" id="WP_012150108.1">
    <property type="nucleotide sequence ID" value="NC_009881.1"/>
</dbReference>
<accession>A8GQ04</accession>
<reference evidence="1" key="1">
    <citation type="submission" date="2007-09" db="EMBL/GenBank/DDBJ databases">
        <title>Complete Genome Sequence of Rickettsia akari.</title>
        <authorList>
            <person name="Madan A."/>
            <person name="Fahey J."/>
            <person name="Helton E."/>
            <person name="Ketteman M."/>
            <person name="Madan A."/>
            <person name="Rodrigues S."/>
            <person name="Sanchez A."/>
            <person name="Whiting M."/>
            <person name="Dasch G."/>
            <person name="Eremeeva M."/>
        </authorList>
    </citation>
    <scope>NUCLEOTIDE SEQUENCE</scope>
    <source>
        <strain evidence="1">Hartford</strain>
    </source>
</reference>